<organism evidence="2 3">
    <name type="scientific">Massilia antarctica</name>
    <dbReference type="NCBI Taxonomy" id="2765360"/>
    <lineage>
        <taxon>Bacteria</taxon>
        <taxon>Pseudomonadati</taxon>
        <taxon>Pseudomonadota</taxon>
        <taxon>Betaproteobacteria</taxon>
        <taxon>Burkholderiales</taxon>
        <taxon>Oxalobacteraceae</taxon>
        <taxon>Telluria group</taxon>
        <taxon>Massilia</taxon>
    </lineage>
</organism>
<dbReference type="RefSeq" id="WP_206088809.1">
    <property type="nucleotide sequence ID" value="NZ_CP065053.1"/>
</dbReference>
<evidence type="ECO:0000256" key="1">
    <source>
        <dbReference type="SAM" id="SignalP"/>
    </source>
</evidence>
<keyword evidence="1" id="KW-0732">Signal</keyword>
<dbReference type="EMBL" id="CP065053">
    <property type="protein sequence ID" value="QPI49240.1"/>
    <property type="molecule type" value="Genomic_DNA"/>
</dbReference>
<proteinExistence type="predicted"/>
<keyword evidence="3" id="KW-1185">Reference proteome</keyword>
<evidence type="ECO:0000313" key="3">
    <source>
        <dbReference type="Proteomes" id="UP000662888"/>
    </source>
</evidence>
<name>A0AA48WDH0_9BURK</name>
<feature type="chain" id="PRO_5047000944" evidence="1">
    <location>
        <begin position="24"/>
        <end position="310"/>
    </location>
</feature>
<sequence>MNKLAMSAAFLLTCVGQAASSQAGGVDIQKYIAQQGWTPYEGKSASMPFADLAPVMYVAKGQNAPSCGLLAQGVAGPLFFDILTPEKGESYPQCLSINASASFNLGSKNYVVVEYLDRDTKDETYRYYYYLHKDGSGKYTVDERLNSAGGQRDTISMSALKRRPTDIEEGIKVAKADYIRQSYPSLAFLQRDFISDVGSAFAILKDEKAGRCTFVIDAGSTRATFTQDYFATSAKCADFLASTRLESKGKSFYLGMFAAEDKSRHLAVFSVDKENHIAAEKELALSANNGGKTADMKTARQQLQKALEKM</sequence>
<gene>
    <name evidence="2" type="ORF">IV454_27935</name>
</gene>
<accession>A0AA48WDH0</accession>
<evidence type="ECO:0000313" key="2">
    <source>
        <dbReference type="EMBL" id="QPI49240.1"/>
    </source>
</evidence>
<protein>
    <submittedName>
        <fullName evidence="2">Uncharacterized protein</fullName>
    </submittedName>
</protein>
<reference evidence="2 3" key="1">
    <citation type="submission" date="2020-11" db="EMBL/GenBank/DDBJ databases">
        <authorList>
            <person name="Sun Q."/>
        </authorList>
    </citation>
    <scope>NUCLEOTIDE SEQUENCE [LARGE SCALE GENOMIC DNA]</scope>
    <source>
        <strain evidence="2 3">P8398</strain>
    </source>
</reference>
<feature type="signal peptide" evidence="1">
    <location>
        <begin position="1"/>
        <end position="23"/>
    </location>
</feature>
<dbReference type="Proteomes" id="UP000662888">
    <property type="component" value="Chromosome"/>
</dbReference>